<dbReference type="EMBL" id="CM017693">
    <property type="protein sequence ID" value="TYH14041.1"/>
    <property type="molecule type" value="Genomic_DNA"/>
</dbReference>
<sequence>MATLQKWPLNVISCLLRLSIAASDALNCPIIFYSQIMSKFLNIKYNLILALLSNHNLKFRRKLHFIFIILISLFF</sequence>
<protein>
    <recommendedName>
        <fullName evidence="4">Secreted protein</fullName>
    </recommendedName>
</protein>
<feature type="chain" id="PRO_5022861550" description="Secreted protein" evidence="1">
    <location>
        <begin position="26"/>
        <end position="75"/>
    </location>
</feature>
<dbReference type="Proteomes" id="UP000323506">
    <property type="component" value="Chromosome A06"/>
</dbReference>
<feature type="signal peptide" evidence="1">
    <location>
        <begin position="1"/>
        <end position="25"/>
    </location>
</feature>
<keyword evidence="1" id="KW-0732">Signal</keyword>
<evidence type="ECO:0008006" key="4">
    <source>
        <dbReference type="Google" id="ProtNLM"/>
    </source>
</evidence>
<accession>A0A5D2G7L8</accession>
<name>A0A5D2G7L8_GOSDA</name>
<organism evidence="2 3">
    <name type="scientific">Gossypium darwinii</name>
    <name type="common">Darwin's cotton</name>
    <name type="synonym">Gossypium barbadense var. darwinii</name>
    <dbReference type="NCBI Taxonomy" id="34276"/>
    <lineage>
        <taxon>Eukaryota</taxon>
        <taxon>Viridiplantae</taxon>
        <taxon>Streptophyta</taxon>
        <taxon>Embryophyta</taxon>
        <taxon>Tracheophyta</taxon>
        <taxon>Spermatophyta</taxon>
        <taxon>Magnoliopsida</taxon>
        <taxon>eudicotyledons</taxon>
        <taxon>Gunneridae</taxon>
        <taxon>Pentapetalae</taxon>
        <taxon>rosids</taxon>
        <taxon>malvids</taxon>
        <taxon>Malvales</taxon>
        <taxon>Malvaceae</taxon>
        <taxon>Malvoideae</taxon>
        <taxon>Gossypium</taxon>
    </lineage>
</organism>
<evidence type="ECO:0000313" key="2">
    <source>
        <dbReference type="EMBL" id="TYH14041.1"/>
    </source>
</evidence>
<evidence type="ECO:0000313" key="3">
    <source>
        <dbReference type="Proteomes" id="UP000323506"/>
    </source>
</evidence>
<gene>
    <name evidence="2" type="ORF">ES288_A06G187600v1</name>
</gene>
<dbReference type="AlphaFoldDB" id="A0A5D2G7L8"/>
<reference evidence="2 3" key="1">
    <citation type="submission" date="2019-06" db="EMBL/GenBank/DDBJ databases">
        <title>WGS assembly of Gossypium darwinii.</title>
        <authorList>
            <person name="Chen Z.J."/>
            <person name="Sreedasyam A."/>
            <person name="Ando A."/>
            <person name="Song Q."/>
            <person name="De L."/>
            <person name="Hulse-Kemp A."/>
            <person name="Ding M."/>
            <person name="Ye W."/>
            <person name="Kirkbride R."/>
            <person name="Jenkins J."/>
            <person name="Plott C."/>
            <person name="Lovell J."/>
            <person name="Lin Y.-M."/>
            <person name="Vaughn R."/>
            <person name="Liu B."/>
            <person name="Li W."/>
            <person name="Simpson S."/>
            <person name="Scheffler B."/>
            <person name="Saski C."/>
            <person name="Grover C."/>
            <person name="Hu G."/>
            <person name="Conover J."/>
            <person name="Carlson J."/>
            <person name="Shu S."/>
            <person name="Boston L."/>
            <person name="Williams M."/>
            <person name="Peterson D."/>
            <person name="Mcgee K."/>
            <person name="Jones D."/>
            <person name="Wendel J."/>
            <person name="Stelly D."/>
            <person name="Grimwood J."/>
            <person name="Schmutz J."/>
        </authorList>
    </citation>
    <scope>NUCLEOTIDE SEQUENCE [LARGE SCALE GENOMIC DNA]</scope>
    <source>
        <strain evidence="2">1808015.09</strain>
    </source>
</reference>
<keyword evidence="3" id="KW-1185">Reference proteome</keyword>
<proteinExistence type="predicted"/>
<evidence type="ECO:0000256" key="1">
    <source>
        <dbReference type="SAM" id="SignalP"/>
    </source>
</evidence>